<evidence type="ECO:0000313" key="1">
    <source>
        <dbReference type="EMBL" id="RGP62996.1"/>
    </source>
</evidence>
<dbReference type="EMBL" id="PXOG01000278">
    <property type="protein sequence ID" value="RGP62996.1"/>
    <property type="molecule type" value="Genomic_DNA"/>
</dbReference>
<keyword evidence="2" id="KW-1185">Reference proteome</keyword>
<dbReference type="GO" id="GO:0019211">
    <property type="term" value="F:phosphatase activator activity"/>
    <property type="evidence" value="ECO:0007669"/>
    <property type="project" value="InterPro"/>
</dbReference>
<gene>
    <name evidence="1" type="ORF">FLONG3_10041</name>
</gene>
<dbReference type="SUPFAM" id="SSF140984">
    <property type="entry name" value="PTPA-like"/>
    <property type="match status" value="1"/>
</dbReference>
<reference evidence="1 2" key="1">
    <citation type="journal article" date="2018" name="PLoS Pathog.">
        <title>Evolution of structural diversity of trichothecenes, a family of toxins produced by plant pathogenic and entomopathogenic fungi.</title>
        <authorList>
            <person name="Proctor R.H."/>
            <person name="McCormick S.P."/>
            <person name="Kim H.S."/>
            <person name="Cardoza R.E."/>
            <person name="Stanley A.M."/>
            <person name="Lindo L."/>
            <person name="Kelly A."/>
            <person name="Brown D.W."/>
            <person name="Lee T."/>
            <person name="Vaughan M.M."/>
            <person name="Alexander N.J."/>
            <person name="Busman M."/>
            <person name="Gutierrez S."/>
        </authorList>
    </citation>
    <scope>NUCLEOTIDE SEQUENCE [LARGE SCALE GENOMIC DNA]</scope>
    <source>
        <strain evidence="1 2">NRRL 20695</strain>
    </source>
</reference>
<evidence type="ECO:0000313" key="2">
    <source>
        <dbReference type="Proteomes" id="UP000266234"/>
    </source>
</evidence>
<dbReference type="InterPro" id="IPR037218">
    <property type="entry name" value="PTPA_sf"/>
</dbReference>
<protein>
    <submittedName>
        <fullName evidence="1">Serine threonine-phosphatase 2a activator 1</fullName>
    </submittedName>
</protein>
<dbReference type="Proteomes" id="UP000266234">
    <property type="component" value="Unassembled WGS sequence"/>
</dbReference>
<dbReference type="STRING" id="694270.A0A395RS67"/>
<dbReference type="AlphaFoldDB" id="A0A395RS67"/>
<proteinExistence type="predicted"/>
<organism evidence="1 2">
    <name type="scientific">Fusarium longipes</name>
    <dbReference type="NCBI Taxonomy" id="694270"/>
    <lineage>
        <taxon>Eukaryota</taxon>
        <taxon>Fungi</taxon>
        <taxon>Dikarya</taxon>
        <taxon>Ascomycota</taxon>
        <taxon>Pezizomycotina</taxon>
        <taxon>Sordariomycetes</taxon>
        <taxon>Hypocreomycetidae</taxon>
        <taxon>Hypocreales</taxon>
        <taxon>Nectriaceae</taxon>
        <taxon>Fusarium</taxon>
    </lineage>
</organism>
<feature type="non-terminal residue" evidence="1">
    <location>
        <position position="65"/>
    </location>
</feature>
<dbReference type="OrthoDB" id="16120at2759"/>
<name>A0A395RS67_9HYPO</name>
<sequence length="65" mass="7210">MTSTTPPKLNALEVLDLSSPPAFTKPSKRINEGPDVARFLTSLAYRDIGVFVLQLNRALRPRNQS</sequence>
<accession>A0A395RS67</accession>
<comment type="caution">
    <text evidence="1">The sequence shown here is derived from an EMBL/GenBank/DDBJ whole genome shotgun (WGS) entry which is preliminary data.</text>
</comment>